<name>A0A1J1I0M5_9DIPT</name>
<evidence type="ECO:0000313" key="1">
    <source>
        <dbReference type="EMBL" id="CRK93821.1"/>
    </source>
</evidence>
<gene>
    <name evidence="1" type="ORF">CLUMA_CG007348</name>
</gene>
<dbReference type="Proteomes" id="UP000183832">
    <property type="component" value="Unassembled WGS sequence"/>
</dbReference>
<dbReference type="AlphaFoldDB" id="A0A1J1I0M5"/>
<evidence type="ECO:0000313" key="2">
    <source>
        <dbReference type="Proteomes" id="UP000183832"/>
    </source>
</evidence>
<proteinExistence type="predicted"/>
<accession>A0A1J1I0M5</accession>
<keyword evidence="2" id="KW-1185">Reference proteome</keyword>
<organism evidence="1 2">
    <name type="scientific">Clunio marinus</name>
    <dbReference type="NCBI Taxonomy" id="568069"/>
    <lineage>
        <taxon>Eukaryota</taxon>
        <taxon>Metazoa</taxon>
        <taxon>Ecdysozoa</taxon>
        <taxon>Arthropoda</taxon>
        <taxon>Hexapoda</taxon>
        <taxon>Insecta</taxon>
        <taxon>Pterygota</taxon>
        <taxon>Neoptera</taxon>
        <taxon>Endopterygota</taxon>
        <taxon>Diptera</taxon>
        <taxon>Nematocera</taxon>
        <taxon>Chironomoidea</taxon>
        <taxon>Chironomidae</taxon>
        <taxon>Clunio</taxon>
    </lineage>
</organism>
<protein>
    <submittedName>
        <fullName evidence="1">CLUMA_CG007348, isoform A</fullName>
    </submittedName>
</protein>
<dbReference type="EMBL" id="CVRI01000038">
    <property type="protein sequence ID" value="CRK93821.1"/>
    <property type="molecule type" value="Genomic_DNA"/>
</dbReference>
<reference evidence="1 2" key="1">
    <citation type="submission" date="2015-04" db="EMBL/GenBank/DDBJ databases">
        <authorList>
            <person name="Syromyatnikov M.Y."/>
            <person name="Popov V.N."/>
        </authorList>
    </citation>
    <scope>NUCLEOTIDE SEQUENCE [LARGE SCALE GENOMIC DNA]</scope>
</reference>
<sequence>MNLTSMKQNEVYFKRIVNDWKDPWGNRKNPNAGHISAFVDIRFAILNFPHENITEKMAKVHEYN</sequence>